<name>A0A382W967_9ZZZZ</name>
<organism evidence="1">
    <name type="scientific">marine metagenome</name>
    <dbReference type="NCBI Taxonomy" id="408172"/>
    <lineage>
        <taxon>unclassified sequences</taxon>
        <taxon>metagenomes</taxon>
        <taxon>ecological metagenomes</taxon>
    </lineage>
</organism>
<sequence>MKQFTNLKRKKINAENISDFAEAEAIAYTALASEYYINRLKKLANPNRAIALFDENKIIGTANSFGESISLPTNKKTKVAAVSYV</sequence>
<accession>A0A382W967</accession>
<proteinExistence type="predicted"/>
<feature type="non-terminal residue" evidence="1">
    <location>
        <position position="85"/>
    </location>
</feature>
<protein>
    <submittedName>
        <fullName evidence="1">Uncharacterized protein</fullName>
    </submittedName>
</protein>
<reference evidence="1" key="1">
    <citation type="submission" date="2018-05" db="EMBL/GenBank/DDBJ databases">
        <authorList>
            <person name="Lanie J.A."/>
            <person name="Ng W.-L."/>
            <person name="Kazmierczak K.M."/>
            <person name="Andrzejewski T.M."/>
            <person name="Davidsen T.M."/>
            <person name="Wayne K.J."/>
            <person name="Tettelin H."/>
            <person name="Glass J.I."/>
            <person name="Rusch D."/>
            <person name="Podicherti R."/>
            <person name="Tsui H.-C.T."/>
            <person name="Winkler M.E."/>
        </authorList>
    </citation>
    <scope>NUCLEOTIDE SEQUENCE</scope>
</reference>
<dbReference type="EMBL" id="UINC01157941">
    <property type="protein sequence ID" value="SVD55204.1"/>
    <property type="molecule type" value="Genomic_DNA"/>
</dbReference>
<evidence type="ECO:0000313" key="1">
    <source>
        <dbReference type="EMBL" id="SVD55204.1"/>
    </source>
</evidence>
<gene>
    <name evidence="1" type="ORF">METZ01_LOCUS408058</name>
</gene>
<dbReference type="AlphaFoldDB" id="A0A382W967"/>